<evidence type="ECO:0000313" key="7">
    <source>
        <dbReference type="EMBL" id="QSS56019.1"/>
    </source>
</evidence>
<dbReference type="Proteomes" id="UP000663419">
    <property type="component" value="Chromosome 5"/>
</dbReference>
<protein>
    <submittedName>
        <fullName evidence="7">GABA permease</fullName>
    </submittedName>
</protein>
<evidence type="ECO:0000313" key="8">
    <source>
        <dbReference type="Proteomes" id="UP000663419"/>
    </source>
</evidence>
<dbReference type="AlphaFoldDB" id="A0A8A1LQ14"/>
<feature type="transmembrane region" description="Helical" evidence="6">
    <location>
        <begin position="267"/>
        <end position="287"/>
    </location>
</feature>
<dbReference type="GO" id="GO:0022857">
    <property type="term" value="F:transmembrane transporter activity"/>
    <property type="evidence" value="ECO:0007669"/>
    <property type="project" value="InterPro"/>
</dbReference>
<evidence type="ECO:0000256" key="3">
    <source>
        <dbReference type="ARBA" id="ARBA00022692"/>
    </source>
</evidence>
<dbReference type="GO" id="GO:0016020">
    <property type="term" value="C:membrane"/>
    <property type="evidence" value="ECO:0007669"/>
    <property type="project" value="UniProtKB-SubCell"/>
</dbReference>
<keyword evidence="5 6" id="KW-0472">Membrane</keyword>
<feature type="transmembrane region" description="Helical" evidence="6">
    <location>
        <begin position="381"/>
        <end position="403"/>
    </location>
</feature>
<evidence type="ECO:0000256" key="6">
    <source>
        <dbReference type="SAM" id="Phobius"/>
    </source>
</evidence>
<evidence type="ECO:0000256" key="5">
    <source>
        <dbReference type="ARBA" id="ARBA00023136"/>
    </source>
</evidence>
<keyword evidence="2" id="KW-0813">Transport</keyword>
<feature type="transmembrane region" description="Helical" evidence="6">
    <location>
        <begin position="432"/>
        <end position="453"/>
    </location>
</feature>
<feature type="transmembrane region" description="Helical" evidence="6">
    <location>
        <begin position="223"/>
        <end position="247"/>
    </location>
</feature>
<keyword evidence="3 6" id="KW-0812">Transmembrane</keyword>
<dbReference type="PANTHER" id="PTHR45649:SF6">
    <property type="entry name" value="GABA-SPECIFIC PERMEASE"/>
    <property type="match status" value="1"/>
</dbReference>
<organism evidence="7 8">
    <name type="scientific">Ajellomyces capsulatus (strain H88)</name>
    <name type="common">Darling's disease fungus</name>
    <name type="synonym">Histoplasma capsulatum</name>
    <dbReference type="NCBI Taxonomy" id="544711"/>
    <lineage>
        <taxon>Eukaryota</taxon>
        <taxon>Fungi</taxon>
        <taxon>Dikarya</taxon>
        <taxon>Ascomycota</taxon>
        <taxon>Pezizomycotina</taxon>
        <taxon>Eurotiomycetes</taxon>
        <taxon>Eurotiomycetidae</taxon>
        <taxon>Onygenales</taxon>
        <taxon>Ajellomycetaceae</taxon>
        <taxon>Histoplasma</taxon>
    </lineage>
</organism>
<comment type="subcellular location">
    <subcellularLocation>
        <location evidence="1">Membrane</location>
        <topology evidence="1">Multi-pass membrane protein</topology>
    </subcellularLocation>
</comment>
<feature type="transmembrane region" description="Helical" evidence="6">
    <location>
        <begin position="294"/>
        <end position="315"/>
    </location>
</feature>
<dbReference type="EMBL" id="CP069106">
    <property type="protein sequence ID" value="QSS56019.1"/>
    <property type="molecule type" value="Genomic_DNA"/>
</dbReference>
<dbReference type="Gene3D" id="1.20.1740.10">
    <property type="entry name" value="Amino acid/polyamine transporter I"/>
    <property type="match status" value="1"/>
</dbReference>
<keyword evidence="4 6" id="KW-1133">Transmembrane helix</keyword>
<sequence length="627" mass="68177">MIASQHLPFQWPPPVSSKPCLTGYSTSEKHCPAVWIYCRTLAALLNGSSAAPLDLATLLIVFDHESPTVLTSFSSGLLYCRFYSPVRVNATIMKDTQLQSLEKELQGSDEDLTIFGDSELAESFDADILATMGYKQELERRYSSLQIFSIAFSIMGLLPSIAATLPLSLPAGPVGMVWGWFIACGFIFVVGLAIADLASSLPTSGGLYWWTHYFAPEKFRRPLSFLVGYSNAIGLIGGTCSVDYGFALMLLSIPSIVSDGKWTASAPVVYGVFAGCVIAHAIVATFASKYMNKIQMAVIVGNVTMAIATIIALPVGKSRSAKGLNSASYVFTHQENHTAWPAGWAFMLAWLSPIWTIGGIDSCVHMSEEAKNASKAVPRGILGSISGCWLLGFITVCVIALSMDPNVEALIRSPLGQPMAQIYYDALGKSGAVGFMVFMACLQYCMGLSLLIAASRQSWAFSRDGGLPFSSFFRVLGTRIHYRSQPIRTVWGCAFSAMILGLICLVNTTAAKALFSLGPSGNAVAWAIPIFSRIVWGKHKFKPGSFYTGELYSRPIAIVALLYLIFEISLCMFPLRGPSPTPKLMNYTVAVNGTVWGSCLLYYFLSARKWFTGPKTTWNKEAHHPQE</sequence>
<feature type="transmembrane region" description="Helical" evidence="6">
    <location>
        <begin position="339"/>
        <end position="360"/>
    </location>
</feature>
<feature type="transmembrane region" description="Helical" evidence="6">
    <location>
        <begin position="587"/>
        <end position="605"/>
    </location>
</feature>
<evidence type="ECO:0000256" key="2">
    <source>
        <dbReference type="ARBA" id="ARBA00022448"/>
    </source>
</evidence>
<evidence type="ECO:0000256" key="4">
    <source>
        <dbReference type="ARBA" id="ARBA00022989"/>
    </source>
</evidence>
<gene>
    <name evidence="7" type="ORF">I7I53_04108</name>
</gene>
<feature type="transmembrane region" description="Helical" evidence="6">
    <location>
        <begin position="489"/>
        <end position="508"/>
    </location>
</feature>
<dbReference type="Pfam" id="PF13520">
    <property type="entry name" value="AA_permease_2"/>
    <property type="match status" value="1"/>
</dbReference>
<feature type="transmembrane region" description="Helical" evidence="6">
    <location>
        <begin position="556"/>
        <end position="575"/>
    </location>
</feature>
<feature type="transmembrane region" description="Helical" evidence="6">
    <location>
        <begin position="177"/>
        <end position="202"/>
    </location>
</feature>
<dbReference type="PANTHER" id="PTHR45649">
    <property type="entry name" value="AMINO-ACID PERMEASE BAT1"/>
    <property type="match status" value="1"/>
</dbReference>
<feature type="transmembrane region" description="Helical" evidence="6">
    <location>
        <begin position="145"/>
        <end position="165"/>
    </location>
</feature>
<accession>A0A8A1LQ14</accession>
<dbReference type="InterPro" id="IPR002293">
    <property type="entry name" value="AA/rel_permease1"/>
</dbReference>
<dbReference type="VEuPathDB" id="FungiDB:I7I53_04108"/>
<feature type="transmembrane region" description="Helical" evidence="6">
    <location>
        <begin position="514"/>
        <end position="536"/>
    </location>
</feature>
<name>A0A8A1LQ14_AJEC8</name>
<reference evidence="7" key="1">
    <citation type="submission" date="2021-01" db="EMBL/GenBank/DDBJ databases">
        <title>Chromosome-level genome assembly of a human fungal pathogen reveals clustering of transcriptionally co-regulated genes.</title>
        <authorList>
            <person name="Voorhies M."/>
            <person name="Cohen S."/>
            <person name="Shea T.P."/>
            <person name="Petrus S."/>
            <person name="Munoz J.F."/>
            <person name="Poplawski S."/>
            <person name="Goldman W.E."/>
            <person name="Michael T."/>
            <person name="Cuomo C.A."/>
            <person name="Sil A."/>
            <person name="Beyhan S."/>
        </authorList>
    </citation>
    <scope>NUCLEOTIDE SEQUENCE</scope>
    <source>
        <strain evidence="7">H88</strain>
    </source>
</reference>
<proteinExistence type="predicted"/>
<evidence type="ECO:0000256" key="1">
    <source>
        <dbReference type="ARBA" id="ARBA00004141"/>
    </source>
</evidence>